<evidence type="ECO:0000256" key="14">
    <source>
        <dbReference type="ARBA" id="ARBA00023136"/>
    </source>
</evidence>
<dbReference type="Pfam" id="PF02233">
    <property type="entry name" value="PNTB"/>
    <property type="match status" value="1"/>
</dbReference>
<keyword evidence="13 16" id="KW-0520">NAD</keyword>
<evidence type="ECO:0000256" key="9">
    <source>
        <dbReference type="ARBA" id="ARBA00022692"/>
    </source>
</evidence>
<feature type="transmembrane region" description="Helical" evidence="17">
    <location>
        <begin position="37"/>
        <end position="54"/>
    </location>
</feature>
<comment type="function">
    <text evidence="1 16">The transhydrogenation between NADH and NADP is coupled to respiration and ATP hydrolysis and functions as a proton pump across the membrane.</text>
</comment>
<evidence type="ECO:0000256" key="6">
    <source>
        <dbReference type="ARBA" id="ARBA00014581"/>
    </source>
</evidence>
<keyword evidence="11 16" id="KW-1278">Translocase</keyword>
<keyword evidence="8 16" id="KW-0997">Cell inner membrane</keyword>
<evidence type="ECO:0000313" key="19">
    <source>
        <dbReference type="EMBL" id="CRK85676.1"/>
    </source>
</evidence>
<feature type="domain" description="NADP transhydrogenase beta-like" evidence="18">
    <location>
        <begin position="8"/>
        <end position="460"/>
    </location>
</feature>
<comment type="catalytic activity">
    <reaction evidence="15 16">
        <text>NAD(+) + NADPH + H(+)(in) = NADH + NADP(+) + H(+)(out)</text>
        <dbReference type="Rhea" id="RHEA:47992"/>
        <dbReference type="ChEBI" id="CHEBI:15378"/>
        <dbReference type="ChEBI" id="CHEBI:57540"/>
        <dbReference type="ChEBI" id="CHEBI:57783"/>
        <dbReference type="ChEBI" id="CHEBI:57945"/>
        <dbReference type="ChEBI" id="CHEBI:58349"/>
        <dbReference type="EC" id="7.1.1.1"/>
    </reaction>
</comment>
<keyword evidence="7 16" id="KW-1003">Cell membrane</keyword>
<dbReference type="SUPFAM" id="SSF52467">
    <property type="entry name" value="DHS-like NAD/FAD-binding domain"/>
    <property type="match status" value="1"/>
</dbReference>
<dbReference type="PANTHER" id="PTHR44758">
    <property type="entry name" value="NAD(P) TRANSHYDROGENASE SUBUNIT BETA"/>
    <property type="match status" value="1"/>
</dbReference>
<gene>
    <name evidence="19" type="primary">pntB</name>
    <name evidence="19" type="ORF">SOFFGTOCOR_0242</name>
</gene>
<keyword evidence="19" id="KW-0560">Oxidoreductase</keyword>
<dbReference type="EC" id="7.1.1.1" evidence="5 16"/>
<feature type="transmembrane region" description="Helical" evidence="17">
    <location>
        <begin position="164"/>
        <end position="180"/>
    </location>
</feature>
<sequence length="463" mass="51242">MLSNGILTASYIVAAILFIFSLSCLSNYETSQRGKKYAIIGMTIALVSTIVTMYNTNIKWIIIAIVIGAVIGIRLAKKVKIINLPEMIVILYSFVGLSAIIISFNSFIEINIYDDSIINRIHLIVVFFGVFIGSLTFTGSIVAYNKLLGKISSKSIVLENLNKLNLSAIAATVLLLFIFVKTDSFILQLFTLLISTIISLVIGWRFVISIRGSDIPIVISILNFYSGLSAALVGFILYNNLLIIIGALVCSSGAILSYIMCKSMNRSFISVITGRFRKDNCLLDRKKNFAELTETTVEKVVEILKSSESVIITIGYGLIASQAQKSIFGITKKLLEYGIKVGFAINSTTGKMPGHMNVLLAEAKIPYDIVFSLDEINYDFSSTDTVLVILDNDEIDPDSQDNKNSYIVSMPMLEVWKANNVILFKQSMNTCCINIQNPLFFKENTQILFGDFKNGLDAILRII</sequence>
<keyword evidence="9 17" id="KW-0812">Transmembrane</keyword>
<evidence type="ECO:0000256" key="3">
    <source>
        <dbReference type="ARBA" id="ARBA00007919"/>
    </source>
</evidence>
<feature type="transmembrane region" description="Helical" evidence="17">
    <location>
        <begin position="6"/>
        <end position="25"/>
    </location>
</feature>
<dbReference type="STRING" id="1715285.SOFFGTOCOR_0242"/>
<protein>
    <recommendedName>
        <fullName evidence="6 16">NAD(P) transhydrogenase subunit beta</fullName>
        <ecNumber evidence="5 16">7.1.1.1</ecNumber>
    </recommendedName>
    <alternativeName>
        <fullName evidence="16">Nicotinamide nucleotide transhydrogenase subunit beta</fullName>
    </alternativeName>
</protein>
<dbReference type="GO" id="GO:0005886">
    <property type="term" value="C:plasma membrane"/>
    <property type="evidence" value="ECO:0007669"/>
    <property type="project" value="UniProtKB-SubCell"/>
</dbReference>
<comment type="subunit">
    <text evidence="4">Heterodimer of an alpha and a beta chain.</text>
</comment>
<dbReference type="PANTHER" id="PTHR44758:SF1">
    <property type="entry name" value="NAD(P) TRANSHYDROGENASE SUBUNIT BETA"/>
    <property type="match status" value="1"/>
</dbReference>
<evidence type="ECO:0000256" key="4">
    <source>
        <dbReference type="ARBA" id="ARBA00011870"/>
    </source>
</evidence>
<evidence type="ECO:0000256" key="8">
    <source>
        <dbReference type="ARBA" id="ARBA00022519"/>
    </source>
</evidence>
<accession>A0A0M6W8F5</accession>
<feature type="transmembrane region" description="Helical" evidence="17">
    <location>
        <begin position="120"/>
        <end position="144"/>
    </location>
</feature>
<feature type="transmembrane region" description="Helical" evidence="17">
    <location>
        <begin position="242"/>
        <end position="261"/>
    </location>
</feature>
<proteinExistence type="inferred from homology"/>
<feature type="transmembrane region" description="Helical" evidence="17">
    <location>
        <begin position="88"/>
        <end position="108"/>
    </location>
</feature>
<dbReference type="InterPro" id="IPR012136">
    <property type="entry name" value="NADH_DH_b"/>
</dbReference>
<evidence type="ECO:0000256" key="5">
    <source>
        <dbReference type="ARBA" id="ARBA00012943"/>
    </source>
</evidence>
<comment type="similarity">
    <text evidence="3 16">Belongs to the PNT beta subunit family.</text>
</comment>
<dbReference type="Gene3D" id="3.40.50.1220">
    <property type="entry name" value="TPP-binding domain"/>
    <property type="match status" value="1"/>
</dbReference>
<feature type="transmembrane region" description="Helical" evidence="17">
    <location>
        <begin position="60"/>
        <end position="76"/>
    </location>
</feature>
<dbReference type="GO" id="GO:0008750">
    <property type="term" value="F:proton-translocating NAD(P)+ transhydrogenase activity"/>
    <property type="evidence" value="ECO:0007669"/>
    <property type="project" value="UniProtKB-EC"/>
</dbReference>
<evidence type="ECO:0000256" key="15">
    <source>
        <dbReference type="ARBA" id="ARBA00048202"/>
    </source>
</evidence>
<feature type="transmembrane region" description="Helical" evidence="17">
    <location>
        <begin position="186"/>
        <end position="208"/>
    </location>
</feature>
<keyword evidence="12 17" id="KW-1133">Transmembrane helix</keyword>
<feature type="transmembrane region" description="Helical" evidence="17">
    <location>
        <begin position="215"/>
        <end position="236"/>
    </location>
</feature>
<evidence type="ECO:0000256" key="1">
    <source>
        <dbReference type="ARBA" id="ARBA00003943"/>
    </source>
</evidence>
<keyword evidence="14 16" id="KW-0472">Membrane</keyword>
<dbReference type="Proteomes" id="UP000242301">
    <property type="component" value="Unassembled WGS sequence"/>
</dbReference>
<evidence type="ECO:0000256" key="17">
    <source>
        <dbReference type="SAM" id="Phobius"/>
    </source>
</evidence>
<evidence type="ECO:0000256" key="11">
    <source>
        <dbReference type="ARBA" id="ARBA00022967"/>
    </source>
</evidence>
<comment type="subcellular location">
    <subcellularLocation>
        <location evidence="2">Cell inner membrane</location>
        <topology evidence="2">Multi-pass membrane protein</topology>
    </subcellularLocation>
</comment>
<evidence type="ECO:0000256" key="7">
    <source>
        <dbReference type="ARBA" id="ARBA00022475"/>
    </source>
</evidence>
<dbReference type="GO" id="GO:0050661">
    <property type="term" value="F:NADP binding"/>
    <property type="evidence" value="ECO:0007669"/>
    <property type="project" value="InterPro"/>
</dbReference>
<evidence type="ECO:0000256" key="2">
    <source>
        <dbReference type="ARBA" id="ARBA00004429"/>
    </source>
</evidence>
<organism evidence="19 20">
    <name type="scientific">Candidatus Providencia siddallii</name>
    <dbReference type="NCBI Taxonomy" id="1715285"/>
    <lineage>
        <taxon>Bacteria</taxon>
        <taxon>Pseudomonadati</taxon>
        <taxon>Pseudomonadota</taxon>
        <taxon>Gammaproteobacteria</taxon>
        <taxon>Enterobacterales</taxon>
        <taxon>Morganellaceae</taxon>
        <taxon>Providencia</taxon>
    </lineage>
</organism>
<dbReference type="PIRSF" id="PIRSF000204">
    <property type="entry name" value="PNTB"/>
    <property type="match status" value="1"/>
</dbReference>
<dbReference type="InterPro" id="IPR034300">
    <property type="entry name" value="PNTB-like"/>
</dbReference>
<keyword evidence="20" id="KW-1185">Reference proteome</keyword>
<dbReference type="EMBL" id="CVRF01000002">
    <property type="protein sequence ID" value="CRK85676.1"/>
    <property type="molecule type" value="Genomic_DNA"/>
</dbReference>
<dbReference type="AlphaFoldDB" id="A0A0M6W8F5"/>
<evidence type="ECO:0000313" key="20">
    <source>
        <dbReference type="Proteomes" id="UP000242301"/>
    </source>
</evidence>
<evidence type="ECO:0000256" key="10">
    <source>
        <dbReference type="ARBA" id="ARBA00022857"/>
    </source>
</evidence>
<evidence type="ECO:0000259" key="18">
    <source>
        <dbReference type="Pfam" id="PF02233"/>
    </source>
</evidence>
<reference evidence="20" key="1">
    <citation type="submission" date="2015-05" db="EMBL/GenBank/DDBJ databases">
        <authorList>
            <person name="Manzano-Marin A."/>
        </authorList>
    </citation>
    <scope>NUCLEOTIDE SEQUENCE [LARGE SCALE GENOMIC DNA]</scope>
    <source>
        <strain evidence="20">officinalis</strain>
    </source>
</reference>
<dbReference type="GO" id="GO:0016491">
    <property type="term" value="F:oxidoreductase activity"/>
    <property type="evidence" value="ECO:0007669"/>
    <property type="project" value="UniProtKB-KW"/>
</dbReference>
<keyword evidence="10 16" id="KW-0521">NADP</keyword>
<dbReference type="InterPro" id="IPR029035">
    <property type="entry name" value="DHS-like_NAD/FAD-binding_dom"/>
</dbReference>
<evidence type="ECO:0000256" key="13">
    <source>
        <dbReference type="ARBA" id="ARBA00023027"/>
    </source>
</evidence>
<name>A0A0M6W8F5_9GAMM</name>
<evidence type="ECO:0000256" key="16">
    <source>
        <dbReference type="PIRNR" id="PIRNR000204"/>
    </source>
</evidence>
<evidence type="ECO:0000256" key="12">
    <source>
        <dbReference type="ARBA" id="ARBA00022989"/>
    </source>
</evidence>